<dbReference type="GO" id="GO:0008270">
    <property type="term" value="F:zinc ion binding"/>
    <property type="evidence" value="ECO:0007669"/>
    <property type="project" value="UniProtKB-KW"/>
</dbReference>
<keyword evidence="3" id="KW-0863">Zinc-finger</keyword>
<dbReference type="EMBL" id="CP059272">
    <property type="protein sequence ID" value="QLQ81637.1"/>
    <property type="molecule type" value="Genomic_DNA"/>
</dbReference>
<feature type="region of interest" description="Disordered" evidence="6">
    <location>
        <begin position="1"/>
        <end position="77"/>
    </location>
</feature>
<keyword evidence="4" id="KW-0862">Zinc</keyword>
<evidence type="ECO:0000256" key="3">
    <source>
        <dbReference type="ARBA" id="ARBA00022771"/>
    </source>
</evidence>
<protein>
    <recommendedName>
        <fullName evidence="7">HAT C-terminal dimerisation domain-containing protein</fullName>
    </recommendedName>
</protein>
<gene>
    <name evidence="8" type="ORF">HG537_0F03980</name>
</gene>
<dbReference type="Proteomes" id="UP000510647">
    <property type="component" value="Chromosome 6"/>
</dbReference>
<evidence type="ECO:0000256" key="5">
    <source>
        <dbReference type="ARBA" id="ARBA00023242"/>
    </source>
</evidence>
<feature type="region of interest" description="Disordered" evidence="6">
    <location>
        <begin position="919"/>
        <end position="947"/>
    </location>
</feature>
<evidence type="ECO:0000259" key="7">
    <source>
        <dbReference type="Pfam" id="PF05699"/>
    </source>
</evidence>
<dbReference type="PANTHER" id="PTHR46481">
    <property type="entry name" value="ZINC FINGER BED DOMAIN-CONTAINING PROTEIN 4"/>
    <property type="match status" value="1"/>
</dbReference>
<evidence type="ECO:0000313" key="9">
    <source>
        <dbReference type="Proteomes" id="UP000510647"/>
    </source>
</evidence>
<dbReference type="InterPro" id="IPR012337">
    <property type="entry name" value="RNaseH-like_sf"/>
</dbReference>
<dbReference type="PANTHER" id="PTHR46481:SF10">
    <property type="entry name" value="ZINC FINGER BED DOMAIN-CONTAINING PROTEIN 39"/>
    <property type="match status" value="1"/>
</dbReference>
<reference evidence="8 9" key="1">
    <citation type="submission" date="2020-06" db="EMBL/GenBank/DDBJ databases">
        <title>The yeast mating-type switching endonuclease HO is a domesticated member of an unorthodox homing genetic element family.</title>
        <authorList>
            <person name="Coughlan A.Y."/>
            <person name="Lombardi L."/>
            <person name="Braun-Galleani S."/>
            <person name="Martos A.R."/>
            <person name="Galeote V."/>
            <person name="Bigey F."/>
            <person name="Dequin S."/>
            <person name="Byrne K.P."/>
            <person name="Wolfe K.H."/>
        </authorList>
    </citation>
    <scope>NUCLEOTIDE SEQUENCE [LARGE SCALE GENOMIC DNA]</scope>
    <source>
        <strain evidence="8 9">CBS2947</strain>
    </source>
</reference>
<evidence type="ECO:0000256" key="1">
    <source>
        <dbReference type="ARBA" id="ARBA00004123"/>
    </source>
</evidence>
<feature type="domain" description="HAT C-terminal dimerisation" evidence="7">
    <location>
        <begin position="820"/>
        <end position="895"/>
    </location>
</feature>
<dbReference type="InterPro" id="IPR052035">
    <property type="entry name" value="ZnF_BED_domain_contain"/>
</dbReference>
<name>A0A7H9HXU3_9SACH</name>
<evidence type="ECO:0000256" key="4">
    <source>
        <dbReference type="ARBA" id="ARBA00022833"/>
    </source>
</evidence>
<keyword evidence="9" id="KW-1185">Reference proteome</keyword>
<dbReference type="AlphaFoldDB" id="A0A7H9HXU3"/>
<feature type="compositionally biased region" description="Polar residues" evidence="6">
    <location>
        <begin position="60"/>
        <end position="76"/>
    </location>
</feature>
<keyword evidence="2" id="KW-0479">Metal-binding</keyword>
<accession>A0A7H9HXU3</accession>
<feature type="compositionally biased region" description="Polar residues" evidence="6">
    <location>
        <begin position="31"/>
        <end position="40"/>
    </location>
</feature>
<evidence type="ECO:0000313" key="8">
    <source>
        <dbReference type="EMBL" id="QLQ81637.1"/>
    </source>
</evidence>
<dbReference type="InterPro" id="IPR008906">
    <property type="entry name" value="HATC_C_dom"/>
</dbReference>
<comment type="subcellular location">
    <subcellularLocation>
        <location evidence="1">Nucleus</location>
    </subcellularLocation>
</comment>
<dbReference type="GO" id="GO:0046983">
    <property type="term" value="F:protein dimerization activity"/>
    <property type="evidence" value="ECO:0007669"/>
    <property type="project" value="InterPro"/>
</dbReference>
<keyword evidence="5" id="KW-0539">Nucleus</keyword>
<evidence type="ECO:0000256" key="6">
    <source>
        <dbReference type="SAM" id="MobiDB-lite"/>
    </source>
</evidence>
<dbReference type="OrthoDB" id="4035947at2759"/>
<dbReference type="GO" id="GO:0005634">
    <property type="term" value="C:nucleus"/>
    <property type="evidence" value="ECO:0007669"/>
    <property type="project" value="UniProtKB-SubCell"/>
</dbReference>
<dbReference type="Pfam" id="PF05699">
    <property type="entry name" value="Dimer_Tnp_hAT"/>
    <property type="match status" value="1"/>
</dbReference>
<organism evidence="8 9">
    <name type="scientific">Torulaspora globosa</name>
    <dbReference type="NCBI Taxonomy" id="48254"/>
    <lineage>
        <taxon>Eukaryota</taxon>
        <taxon>Fungi</taxon>
        <taxon>Dikarya</taxon>
        <taxon>Ascomycota</taxon>
        <taxon>Saccharomycotina</taxon>
        <taxon>Saccharomycetes</taxon>
        <taxon>Saccharomycetales</taxon>
        <taxon>Saccharomycetaceae</taxon>
        <taxon>Torulaspora</taxon>
    </lineage>
</organism>
<dbReference type="SUPFAM" id="SSF53098">
    <property type="entry name" value="Ribonuclease H-like"/>
    <property type="match status" value="1"/>
</dbReference>
<proteinExistence type="predicted"/>
<sequence>MSRNSLDELSCSDTLVHQSPENALEDPLDEQNFSDSNQIDKISRDGENQFSDKPVDHTHSLPNGMQTGHSSETGKSQVEMRQHLTSAADKEAPTEFDQKVSLPQESLENSIIVTQNLSGRPRQRLGKSTIRQIINFQTDNLAYGPSHHDNSIKSEQYNYSDSTENSKYHSSQTLANASNEAATLSSEEAFKMKCKSEFDEFSMNPFDKPNIADIDEQEVPASDLAKLEAWLKTSPYRIWVTKYAAPEPHAICKYSDCRHVFTLKGNPTSSNIIVHLRRNHRQDFELFNMKLEKIQPLLNEFHEALPAAKKPFGLRRELLNFMCANELRINQLNFFIEAIIPFSTAEIPAFKKLFEYSGARSRNYISLRKELVSTMEKYEEQFNLQMRDTLRKSLNFNIILDMWTSSNEESYLVILVSFCPNLRRGRDRLTIRDVTTNGTPNVHIIDFVDLSQERHTGSNLKEVLLASLRKSSIGSKISSITFHNDSSDISMLSDLENDINGGPGVNKAGGLVKVRCLNHVINGISQDVVTAFEKSQSSLLFRIDRLTVILKRNVFIRNKMKEFTPKTIPRYNCTQFVSRYRQLSVFLKLTGPLKDFYLENRLDKRCQLTPDDMFLFCYEESEIAVIDIFLRVTRTFDEYTMLLQDEMLNNLPNGIEYCLQIDDFFRSCEAVKNGSTDDDHLRTVGFKKRPHSSVEHSVMKNLLSIIEDTYPKFQEYLRFALDEPGYWVAHLLQPFCKTMVLECAFDWEFRVNILDLSERYVEYYLLNVRNRVEKNRNRRIPKDSIGAALDPSSRSYKISKQLRRHNRKYRLNATDFRSEWELYLREPIQDNINYLDYWIANQDRYPGLFELALSFHYTKLSTAEIETSFSVNKRVLENCFSSSSTNLKRIMVLRNRLKCFGMGHGLQKREDVAVEQWIHDEETEPEITGDSPLYISSDSDSDFSEEE</sequence>
<evidence type="ECO:0000256" key="2">
    <source>
        <dbReference type="ARBA" id="ARBA00022723"/>
    </source>
</evidence>
<feature type="compositionally biased region" description="Polar residues" evidence="6">
    <location>
        <begin position="11"/>
        <end position="21"/>
    </location>
</feature>